<keyword evidence="2" id="KW-1133">Transmembrane helix</keyword>
<dbReference type="EMBL" id="CP113797">
    <property type="protein sequence ID" value="WAL58342.1"/>
    <property type="molecule type" value="Genomic_DNA"/>
</dbReference>
<dbReference type="GO" id="GO:0004180">
    <property type="term" value="F:carboxypeptidase activity"/>
    <property type="evidence" value="ECO:0007669"/>
    <property type="project" value="UniProtKB-KW"/>
</dbReference>
<keyword evidence="3" id="KW-0645">Protease</keyword>
<dbReference type="RefSeq" id="WP_268607757.1">
    <property type="nucleotide sequence ID" value="NZ_CP113797.1"/>
</dbReference>
<keyword evidence="2" id="KW-0472">Membrane</keyword>
<keyword evidence="3" id="KW-0121">Carboxypeptidase</keyword>
<accession>A0A9E8Z8N4</accession>
<name>A0A9E8Z8N4_9CYAN</name>
<evidence type="ECO:0000256" key="2">
    <source>
        <dbReference type="SAM" id="Phobius"/>
    </source>
</evidence>
<organism evidence="3 4">
    <name type="scientific">Thermocoleostomius sinensis A174</name>
    <dbReference type="NCBI Taxonomy" id="2016057"/>
    <lineage>
        <taxon>Bacteria</taxon>
        <taxon>Bacillati</taxon>
        <taxon>Cyanobacteriota</taxon>
        <taxon>Cyanophyceae</taxon>
        <taxon>Oculatellales</taxon>
        <taxon>Oculatellaceae</taxon>
        <taxon>Thermocoleostomius</taxon>
    </lineage>
</organism>
<dbReference type="InterPro" id="IPR013783">
    <property type="entry name" value="Ig-like_fold"/>
</dbReference>
<protein>
    <submittedName>
        <fullName evidence="3">Carboxypeptidase-like regulatory domain-containing protein</fullName>
    </submittedName>
</protein>
<dbReference type="KEGG" id="tsin:OXH18_14225"/>
<evidence type="ECO:0000313" key="4">
    <source>
        <dbReference type="Proteomes" id="UP001163152"/>
    </source>
</evidence>
<feature type="compositionally biased region" description="Polar residues" evidence="1">
    <location>
        <begin position="121"/>
        <end position="136"/>
    </location>
</feature>
<sequence>MKLIIRKTVLPFLSLLCVMGWQTRTSAHGVVLDYQSTQAYEIQAAYDTGEPMDNAQVVVFSPDDPATPWLTSTTDAQGRFLFSPSAPGNWEVQVRQAGHGDILVIPVETGSVQPEADAVSTAETNDTPSTDNSSPTAIAGTSGYSPLQKSLMIGAVIWGCVGTALFFSRGKR</sequence>
<dbReference type="Proteomes" id="UP001163152">
    <property type="component" value="Chromosome"/>
</dbReference>
<dbReference type="SUPFAM" id="SSF49478">
    <property type="entry name" value="Cna protein B-type domain"/>
    <property type="match status" value="1"/>
</dbReference>
<dbReference type="Gene3D" id="2.60.40.10">
    <property type="entry name" value="Immunoglobulins"/>
    <property type="match status" value="1"/>
</dbReference>
<keyword evidence="2" id="KW-0812">Transmembrane</keyword>
<proteinExistence type="predicted"/>
<gene>
    <name evidence="3" type="ORF">OXH18_14225</name>
</gene>
<dbReference type="AlphaFoldDB" id="A0A9E8Z8N4"/>
<evidence type="ECO:0000256" key="1">
    <source>
        <dbReference type="SAM" id="MobiDB-lite"/>
    </source>
</evidence>
<dbReference type="Pfam" id="PF13620">
    <property type="entry name" value="CarboxypepD_reg"/>
    <property type="match status" value="1"/>
</dbReference>
<evidence type="ECO:0000313" key="3">
    <source>
        <dbReference type="EMBL" id="WAL58342.1"/>
    </source>
</evidence>
<keyword evidence="3" id="KW-0378">Hydrolase</keyword>
<reference evidence="3" key="1">
    <citation type="submission" date="2022-12" db="EMBL/GenBank/DDBJ databases">
        <title>Polyphasic identification of a Novel Hot-Spring Cyanobacterium Ocullathermofonsia sinensis gen nov. sp. nov. and Genomic Insights on its Adaptations to the Thermal Habitat.</title>
        <authorList>
            <person name="Daroch M."/>
            <person name="Tang J."/>
            <person name="Jiang Y."/>
        </authorList>
    </citation>
    <scope>NUCLEOTIDE SEQUENCE</scope>
    <source>
        <strain evidence="3">PKUAC-SCTA174</strain>
    </source>
</reference>
<feature type="transmembrane region" description="Helical" evidence="2">
    <location>
        <begin position="151"/>
        <end position="168"/>
    </location>
</feature>
<keyword evidence="4" id="KW-1185">Reference proteome</keyword>
<feature type="region of interest" description="Disordered" evidence="1">
    <location>
        <begin position="114"/>
        <end position="139"/>
    </location>
</feature>